<evidence type="ECO:0000256" key="1">
    <source>
        <dbReference type="ARBA" id="ARBA00022729"/>
    </source>
</evidence>
<accession>A0A7W2EN30</accession>
<evidence type="ECO:0000313" key="5">
    <source>
        <dbReference type="Proteomes" id="UP000534388"/>
    </source>
</evidence>
<dbReference type="AlphaFoldDB" id="A0A7W2EN30"/>
<name>A0A7W2EN30_9BURK</name>
<gene>
    <name evidence="4" type="ORF">H3H37_00145</name>
</gene>
<comment type="caution">
    <text evidence="4">The sequence shown here is derived from an EMBL/GenBank/DDBJ whole genome shotgun (WGS) entry which is preliminary data.</text>
</comment>
<reference evidence="4 5" key="1">
    <citation type="submission" date="2020-07" db="EMBL/GenBank/DDBJ databases">
        <title>Novel species isolated from subtropical streams in China.</title>
        <authorList>
            <person name="Lu H."/>
        </authorList>
    </citation>
    <scope>NUCLEOTIDE SEQUENCE [LARGE SCALE GENOMIC DNA]</scope>
    <source>
        <strain evidence="4 5">LX20W</strain>
    </source>
</reference>
<sequence length="334" mass="35689">MDQGKARTPVKSILFRAATGLLLAGVAHLAGAAQITSYDMARPDGARHYLLATPDQPAPGRHPLVILLHGHVGSAAQVLGRERIASPLSMWLHIADREQLLVLAPDGLLGSDGKTGWNDCRSDAVSNPHVDDVGFINALIDKAVAEHHADPARVYVMGMSNGGIMAFRLATESPARLAAFATVGASMAAKSSCAAPTMPVSALIVAGTADPIVPYAGGDIRFAMLRQRGSVVPVEEAAAGWRQLARLPAAGETLEFPHRDVADVTRATRITWGADPRKLQVALIRVDKGGHTEPSKVKRLKWMYRMMLGPQNGDVEIAEEAWSFFRDKQAGLKP</sequence>
<dbReference type="Gene3D" id="3.40.50.1820">
    <property type="entry name" value="alpha/beta hydrolase"/>
    <property type="match status" value="1"/>
</dbReference>
<dbReference type="SUPFAM" id="SSF53474">
    <property type="entry name" value="alpha/beta-Hydrolases"/>
    <property type="match status" value="1"/>
</dbReference>
<keyword evidence="5" id="KW-1185">Reference proteome</keyword>
<proteinExistence type="predicted"/>
<dbReference type="Pfam" id="PF10503">
    <property type="entry name" value="Esterase_PHB"/>
    <property type="match status" value="1"/>
</dbReference>
<dbReference type="GO" id="GO:0005576">
    <property type="term" value="C:extracellular region"/>
    <property type="evidence" value="ECO:0007669"/>
    <property type="project" value="InterPro"/>
</dbReference>
<dbReference type="Proteomes" id="UP000534388">
    <property type="component" value="Unassembled WGS sequence"/>
</dbReference>
<evidence type="ECO:0000256" key="2">
    <source>
        <dbReference type="ARBA" id="ARBA00022801"/>
    </source>
</evidence>
<dbReference type="InterPro" id="IPR010126">
    <property type="entry name" value="Esterase_phb"/>
</dbReference>
<evidence type="ECO:0000256" key="3">
    <source>
        <dbReference type="SAM" id="SignalP"/>
    </source>
</evidence>
<feature type="signal peptide" evidence="3">
    <location>
        <begin position="1"/>
        <end position="32"/>
    </location>
</feature>
<dbReference type="PANTHER" id="PTHR43037:SF1">
    <property type="entry name" value="BLL1128 PROTEIN"/>
    <property type="match status" value="1"/>
</dbReference>
<dbReference type="InterPro" id="IPR029058">
    <property type="entry name" value="AB_hydrolase_fold"/>
</dbReference>
<feature type="chain" id="PRO_5031512457" evidence="3">
    <location>
        <begin position="33"/>
        <end position="334"/>
    </location>
</feature>
<organism evidence="4 5">
    <name type="scientific">Rugamonas brunnea</name>
    <dbReference type="NCBI Taxonomy" id="2758569"/>
    <lineage>
        <taxon>Bacteria</taxon>
        <taxon>Pseudomonadati</taxon>
        <taxon>Pseudomonadota</taxon>
        <taxon>Betaproteobacteria</taxon>
        <taxon>Burkholderiales</taxon>
        <taxon>Oxalobacteraceae</taxon>
        <taxon>Telluria group</taxon>
        <taxon>Rugamonas</taxon>
    </lineage>
</organism>
<dbReference type="InterPro" id="IPR050955">
    <property type="entry name" value="Plant_Biomass_Hydrol_Est"/>
</dbReference>
<dbReference type="EMBL" id="JACEZT010000001">
    <property type="protein sequence ID" value="MBA5635478.1"/>
    <property type="molecule type" value="Genomic_DNA"/>
</dbReference>
<dbReference type="GO" id="GO:0016787">
    <property type="term" value="F:hydrolase activity"/>
    <property type="evidence" value="ECO:0007669"/>
    <property type="project" value="UniProtKB-KW"/>
</dbReference>
<protein>
    <submittedName>
        <fullName evidence="4">Dienelactone hydrolase family protein</fullName>
    </submittedName>
</protein>
<keyword evidence="1 3" id="KW-0732">Signal</keyword>
<keyword evidence="2 4" id="KW-0378">Hydrolase</keyword>
<dbReference type="PANTHER" id="PTHR43037">
    <property type="entry name" value="UNNAMED PRODUCT-RELATED"/>
    <property type="match status" value="1"/>
</dbReference>
<evidence type="ECO:0000313" key="4">
    <source>
        <dbReference type="EMBL" id="MBA5635478.1"/>
    </source>
</evidence>